<sequence>MQLVPAAALAAAVCAALAAPATAARAGFSGGGSAGPVQSPLRITLGNDAILPVRRMARLGIRARYVLKASVVMNKTQAGSAAASAAAPAAAPEAAPAPYPMAVQPVAPAPAPVRTLEEVVDQAAEKLEETESDKILAKAERANKRAKRQLAEADHLQARAARTIADVRGDGEGMKEAQDDMREAEEDMGVAAEEHKYARREHWEAREDYDEALDHWKALGKILRKEDLKPKHRGSPSVTLMVVAPLLAAICVATIYALRPRLGT</sequence>
<dbReference type="AlphaFoldDB" id="A0A6T8XW31"/>
<evidence type="ECO:0000313" key="4">
    <source>
        <dbReference type="EMBL" id="CAD8369039.1"/>
    </source>
</evidence>
<protein>
    <submittedName>
        <fullName evidence="4">Uncharacterized protein</fullName>
    </submittedName>
</protein>
<feature type="transmembrane region" description="Helical" evidence="2">
    <location>
        <begin position="238"/>
        <end position="258"/>
    </location>
</feature>
<feature type="chain" id="PRO_5035585086" evidence="3">
    <location>
        <begin position="24"/>
        <end position="264"/>
    </location>
</feature>
<reference evidence="4" key="1">
    <citation type="submission" date="2021-01" db="EMBL/GenBank/DDBJ databases">
        <authorList>
            <person name="Corre E."/>
            <person name="Pelletier E."/>
            <person name="Niang G."/>
            <person name="Scheremetjew M."/>
            <person name="Finn R."/>
            <person name="Kale V."/>
            <person name="Holt S."/>
            <person name="Cochrane G."/>
            <person name="Meng A."/>
            <person name="Brown T."/>
            <person name="Cohen L."/>
        </authorList>
    </citation>
    <scope>NUCLEOTIDE SEQUENCE</scope>
    <source>
        <strain evidence="4">Pbaha01</strain>
    </source>
</reference>
<evidence type="ECO:0000256" key="3">
    <source>
        <dbReference type="SAM" id="SignalP"/>
    </source>
</evidence>
<evidence type="ECO:0000256" key="1">
    <source>
        <dbReference type="SAM" id="Coils"/>
    </source>
</evidence>
<proteinExistence type="predicted"/>
<keyword evidence="2" id="KW-0472">Membrane</keyword>
<evidence type="ECO:0000256" key="2">
    <source>
        <dbReference type="SAM" id="Phobius"/>
    </source>
</evidence>
<dbReference type="EMBL" id="HBEG01031338">
    <property type="protein sequence ID" value="CAD8369039.1"/>
    <property type="molecule type" value="Transcribed_RNA"/>
</dbReference>
<keyword evidence="2" id="KW-0812">Transmembrane</keyword>
<feature type="signal peptide" evidence="3">
    <location>
        <begin position="1"/>
        <end position="23"/>
    </location>
</feature>
<name>A0A6T8XW31_9DINO</name>
<gene>
    <name evidence="4" type="ORF">PBAH0796_LOCUS19188</name>
    <name evidence="5" type="ORF">PBAH0796_LOCUS19189</name>
</gene>
<feature type="coiled-coil region" evidence="1">
    <location>
        <begin position="113"/>
        <end position="194"/>
    </location>
</feature>
<evidence type="ECO:0000313" key="5">
    <source>
        <dbReference type="EMBL" id="CAD8369042.1"/>
    </source>
</evidence>
<keyword evidence="3" id="KW-0732">Signal</keyword>
<organism evidence="4">
    <name type="scientific">Pyrodinium bahamense</name>
    <dbReference type="NCBI Taxonomy" id="73915"/>
    <lineage>
        <taxon>Eukaryota</taxon>
        <taxon>Sar</taxon>
        <taxon>Alveolata</taxon>
        <taxon>Dinophyceae</taxon>
        <taxon>Gonyaulacales</taxon>
        <taxon>Pyrocystaceae</taxon>
        <taxon>Pyrodinium</taxon>
    </lineage>
</organism>
<keyword evidence="2" id="KW-1133">Transmembrane helix</keyword>
<accession>A0A6T8XW31</accession>
<dbReference type="EMBL" id="HBEG01031339">
    <property type="protein sequence ID" value="CAD8369042.1"/>
    <property type="molecule type" value="Transcribed_RNA"/>
</dbReference>
<keyword evidence="1" id="KW-0175">Coiled coil</keyword>